<evidence type="ECO:0000313" key="6">
    <source>
        <dbReference type="Proteomes" id="UP000439983"/>
    </source>
</evidence>
<dbReference type="PANTHER" id="PTHR30386:SF24">
    <property type="entry name" value="MULTIDRUG RESISTANCE EFFLUX PUMP"/>
    <property type="match status" value="1"/>
</dbReference>
<dbReference type="OrthoDB" id="9811754at2"/>
<accession>A0A6N7LAV5</accession>
<dbReference type="Pfam" id="PF25917">
    <property type="entry name" value="BSH_RND"/>
    <property type="match status" value="1"/>
</dbReference>
<gene>
    <name evidence="5" type="ORF">GHK62_03640</name>
</gene>
<evidence type="ECO:0000259" key="4">
    <source>
        <dbReference type="Pfam" id="PF25917"/>
    </source>
</evidence>
<dbReference type="Gene3D" id="2.40.30.170">
    <property type="match status" value="1"/>
</dbReference>
<evidence type="ECO:0000313" key="5">
    <source>
        <dbReference type="EMBL" id="MQX13884.1"/>
    </source>
</evidence>
<evidence type="ECO:0000256" key="1">
    <source>
        <dbReference type="SAM" id="Coils"/>
    </source>
</evidence>
<dbReference type="InterPro" id="IPR058625">
    <property type="entry name" value="MdtA-like_BSH"/>
</dbReference>
<dbReference type="PANTHER" id="PTHR30386">
    <property type="entry name" value="MEMBRANE FUSION SUBUNIT OF EMRAB-TOLC MULTIDRUG EFFLUX PUMP"/>
    <property type="match status" value="1"/>
</dbReference>
<feature type="coiled-coil region" evidence="1">
    <location>
        <begin position="202"/>
        <end position="257"/>
    </location>
</feature>
<dbReference type="RefSeq" id="WP_153436978.1">
    <property type="nucleotide sequence ID" value="NZ_JACIGA010000005.1"/>
</dbReference>
<feature type="transmembrane region" description="Helical" evidence="3">
    <location>
        <begin position="58"/>
        <end position="75"/>
    </location>
</feature>
<keyword evidence="6" id="KW-1185">Reference proteome</keyword>
<organism evidence="5 6">
    <name type="scientific">Sinorhizobium terangae</name>
    <dbReference type="NCBI Taxonomy" id="110322"/>
    <lineage>
        <taxon>Bacteria</taxon>
        <taxon>Pseudomonadati</taxon>
        <taxon>Pseudomonadota</taxon>
        <taxon>Alphaproteobacteria</taxon>
        <taxon>Hyphomicrobiales</taxon>
        <taxon>Rhizobiaceae</taxon>
        <taxon>Sinorhizobium/Ensifer group</taxon>
        <taxon>Sinorhizobium</taxon>
    </lineage>
</organism>
<comment type="caution">
    <text evidence="5">The sequence shown here is derived from an EMBL/GenBank/DDBJ whole genome shotgun (WGS) entry which is preliminary data.</text>
</comment>
<name>A0A6N7LAV5_SINTE</name>
<feature type="domain" description="Multidrug resistance protein MdtA-like barrel-sandwich hybrid" evidence="4">
    <location>
        <begin position="96"/>
        <end position="292"/>
    </location>
</feature>
<evidence type="ECO:0000256" key="2">
    <source>
        <dbReference type="SAM" id="MobiDB-lite"/>
    </source>
</evidence>
<feature type="compositionally biased region" description="Low complexity" evidence="2">
    <location>
        <begin position="29"/>
        <end position="42"/>
    </location>
</feature>
<feature type="coiled-coil region" evidence="1">
    <location>
        <begin position="136"/>
        <end position="170"/>
    </location>
</feature>
<proteinExistence type="predicted"/>
<keyword evidence="3" id="KW-1133">Transmembrane helix</keyword>
<dbReference type="Gene3D" id="1.10.287.470">
    <property type="entry name" value="Helix hairpin bin"/>
    <property type="match status" value="1"/>
</dbReference>
<protein>
    <submittedName>
        <fullName evidence="5">HlyD family efflux transporter periplasmic adaptor subunit</fullName>
    </submittedName>
</protein>
<keyword evidence="3" id="KW-0472">Membrane</keyword>
<feature type="region of interest" description="Disordered" evidence="2">
    <location>
        <begin position="24"/>
        <end position="51"/>
    </location>
</feature>
<dbReference type="Proteomes" id="UP000439983">
    <property type="component" value="Unassembled WGS sequence"/>
</dbReference>
<reference evidence="5 6" key="1">
    <citation type="journal article" date="2013" name="Genome Biol.">
        <title>Comparative genomics of the core and accessory genomes of 48 Sinorhizobium strains comprising five genospecies.</title>
        <authorList>
            <person name="Sugawara M."/>
            <person name="Epstein B."/>
            <person name="Badgley B.D."/>
            <person name="Unno T."/>
            <person name="Xu L."/>
            <person name="Reese J."/>
            <person name="Gyaneshwar P."/>
            <person name="Denny R."/>
            <person name="Mudge J."/>
            <person name="Bharti A.K."/>
            <person name="Farmer A.D."/>
            <person name="May G.D."/>
            <person name="Woodward J.E."/>
            <person name="Medigue C."/>
            <person name="Vallenet D."/>
            <person name="Lajus A."/>
            <person name="Rouy Z."/>
            <person name="Martinez-Vaz B."/>
            <person name="Tiffin P."/>
            <person name="Young N.D."/>
            <person name="Sadowsky M.J."/>
        </authorList>
    </citation>
    <scope>NUCLEOTIDE SEQUENCE [LARGE SCALE GENOMIC DNA]</scope>
    <source>
        <strain evidence="5 6">USDA4894</strain>
    </source>
</reference>
<keyword evidence="3" id="KW-0812">Transmembrane</keyword>
<dbReference type="EMBL" id="WITC01000019">
    <property type="protein sequence ID" value="MQX13884.1"/>
    <property type="molecule type" value="Genomic_DNA"/>
</dbReference>
<keyword evidence="1" id="KW-0175">Coiled coil</keyword>
<dbReference type="GO" id="GO:0055085">
    <property type="term" value="P:transmembrane transport"/>
    <property type="evidence" value="ECO:0007669"/>
    <property type="project" value="InterPro"/>
</dbReference>
<dbReference type="AlphaFoldDB" id="A0A6N7LAV5"/>
<sequence length="404" mass="42285">MSATSTSSAARVRPVGDDFEVVETREAEAPAPASEAPSVAEKPAADVAAPQKKRRKPVLPVLGLALLAAGAWYGSDWWTNGRFMVSTDDAYIEGDIATISPKVSGYVAKVDVVANQHVKAGDPLVTLDDGDYRIAAEQAEAQIATQKLALSRFDAQIAGAKASLSQAEAQKTAFEATVRGAELTQKRASDLQSKAVGTVASRDNADVALDQARANLAGAEANIAAAKANITVLEAQRTEAESTIRSLELARDKANRDLGFTVLKAPYDGVVGNVAVQVGDLVSAGQRLAALVPVDQLYIDANFKETQIAHLVPGSKVQIHVDAYDEHPIEGTVASIAPASGSVFSLLPAENATGNFTKVIQRVPVRIKIPADVLAEGHLRAGLSVVVDVDTRTAPDQSKVAAAK</sequence>
<dbReference type="SUPFAM" id="SSF111369">
    <property type="entry name" value="HlyD-like secretion proteins"/>
    <property type="match status" value="2"/>
</dbReference>
<evidence type="ECO:0000256" key="3">
    <source>
        <dbReference type="SAM" id="Phobius"/>
    </source>
</evidence>
<dbReference type="Gene3D" id="2.40.50.100">
    <property type="match status" value="1"/>
</dbReference>
<dbReference type="InterPro" id="IPR050739">
    <property type="entry name" value="MFP"/>
</dbReference>